<proteinExistence type="predicted"/>
<feature type="transmembrane region" description="Helical" evidence="1">
    <location>
        <begin position="130"/>
        <end position="154"/>
    </location>
</feature>
<feature type="transmembrane region" description="Helical" evidence="1">
    <location>
        <begin position="86"/>
        <end position="109"/>
    </location>
</feature>
<keyword evidence="1" id="KW-0812">Transmembrane</keyword>
<gene>
    <name evidence="2" type="ORF">MCOR_6414</name>
</gene>
<feature type="transmembrane region" description="Helical" evidence="1">
    <location>
        <begin position="230"/>
        <end position="253"/>
    </location>
</feature>
<name>A0A6J8ADU2_MYTCO</name>
<protein>
    <recommendedName>
        <fullName evidence="4">Protein rolling stone</fullName>
    </recommendedName>
</protein>
<keyword evidence="3" id="KW-1185">Reference proteome</keyword>
<dbReference type="PANTHER" id="PTHR12242">
    <property type="entry name" value="OS02G0130600 PROTEIN-RELATED"/>
    <property type="match status" value="1"/>
</dbReference>
<feature type="transmembrane region" description="Helical" evidence="1">
    <location>
        <begin position="189"/>
        <end position="210"/>
    </location>
</feature>
<keyword evidence="1" id="KW-1133">Transmembrane helix</keyword>
<feature type="transmembrane region" description="Helical" evidence="1">
    <location>
        <begin position="47"/>
        <end position="66"/>
    </location>
</feature>
<reference evidence="2 3" key="1">
    <citation type="submission" date="2020-06" db="EMBL/GenBank/DDBJ databases">
        <authorList>
            <person name="Li R."/>
            <person name="Bekaert M."/>
        </authorList>
    </citation>
    <scope>NUCLEOTIDE SEQUENCE [LARGE SCALE GENOMIC DNA]</scope>
    <source>
        <strain evidence="3">wild</strain>
    </source>
</reference>
<keyword evidence="1" id="KW-0472">Membrane</keyword>
<accession>A0A6J8ADU2</accession>
<dbReference type="GO" id="GO:0016020">
    <property type="term" value="C:membrane"/>
    <property type="evidence" value="ECO:0007669"/>
    <property type="project" value="TreeGrafter"/>
</dbReference>
<dbReference type="EMBL" id="CACVKT020001209">
    <property type="protein sequence ID" value="CAC5365932.1"/>
    <property type="molecule type" value="Genomic_DNA"/>
</dbReference>
<dbReference type="OrthoDB" id="419711at2759"/>
<dbReference type="AlphaFoldDB" id="A0A6J8ADU2"/>
<dbReference type="PANTHER" id="PTHR12242:SF1">
    <property type="entry name" value="MYND-TYPE DOMAIN-CONTAINING PROTEIN"/>
    <property type="match status" value="1"/>
</dbReference>
<evidence type="ECO:0000256" key="1">
    <source>
        <dbReference type="SAM" id="Phobius"/>
    </source>
</evidence>
<dbReference type="Proteomes" id="UP000507470">
    <property type="component" value="Unassembled WGS sequence"/>
</dbReference>
<dbReference type="InterPro" id="IPR049352">
    <property type="entry name" value="Rost"/>
</dbReference>
<evidence type="ECO:0008006" key="4">
    <source>
        <dbReference type="Google" id="ProtNLM"/>
    </source>
</evidence>
<evidence type="ECO:0000313" key="3">
    <source>
        <dbReference type="Proteomes" id="UP000507470"/>
    </source>
</evidence>
<feature type="transmembrane region" description="Helical" evidence="1">
    <location>
        <begin position="166"/>
        <end position="182"/>
    </location>
</feature>
<organism evidence="2 3">
    <name type="scientific">Mytilus coruscus</name>
    <name type="common">Sea mussel</name>
    <dbReference type="NCBI Taxonomy" id="42192"/>
    <lineage>
        <taxon>Eukaryota</taxon>
        <taxon>Metazoa</taxon>
        <taxon>Spiralia</taxon>
        <taxon>Lophotrochozoa</taxon>
        <taxon>Mollusca</taxon>
        <taxon>Bivalvia</taxon>
        <taxon>Autobranchia</taxon>
        <taxon>Pteriomorphia</taxon>
        <taxon>Mytilida</taxon>
        <taxon>Mytiloidea</taxon>
        <taxon>Mytilidae</taxon>
        <taxon>Mytilinae</taxon>
        <taxon>Mytilus</taxon>
    </lineage>
</organism>
<evidence type="ECO:0000313" key="2">
    <source>
        <dbReference type="EMBL" id="CAC5365932.1"/>
    </source>
</evidence>
<dbReference type="Pfam" id="PF21534">
    <property type="entry name" value="Rost"/>
    <property type="match status" value="1"/>
</dbReference>
<sequence length="383" mass="44106">MHFPKPQQSVMTAFFKRICKEEFQFQAFGFDHESPHLFVLTECGPKLLYPIWTLTLLFYHLLWFILEPYFIYGVDGSSENTNYLLYFTNWGYMILGFSNLMDAISTVYVHYKRPGLISKEYKLKDDRLPWYLRFSWFLFETSNTVAITVTIGLYSIHIPTNDPPSIEFHAINTVYVILNLFVSSKPVRVLHLIYPMIFAGIYVLFTVVYQPVANNAAIYSKLDWNEEGQTIASLFVTVVIVVPLIHLSLYAFYVTKTIIHAKLCRKRKVKDVYNLDIGSDISDEPIESGNEESNSIETNRSTVSVADGAVETNTEVNSEDHTNSVLKSEIGGVKETLELSNTQQVGQEFDKGEEKKKFFVCDIDYEKVHPWTINWKLGVVAKR</sequence>